<dbReference type="Pfam" id="PF00231">
    <property type="entry name" value="ATP-synt"/>
    <property type="match status" value="1"/>
</dbReference>
<comment type="subcellular location">
    <subcellularLocation>
        <location evidence="2">Plastid</location>
        <location evidence="2">Chloroplast thylakoid membrane</location>
        <topology evidence="2">Peripheral membrane protein</topology>
    </subcellularLocation>
</comment>
<evidence type="ECO:0000256" key="18">
    <source>
        <dbReference type="SAM" id="Coils"/>
    </source>
</evidence>
<keyword evidence="7" id="KW-0375">Hydrogen ion transport</keyword>
<evidence type="ECO:0000256" key="15">
    <source>
        <dbReference type="ARBA" id="ARBA00038805"/>
    </source>
</evidence>
<evidence type="ECO:0000256" key="10">
    <source>
        <dbReference type="ARBA" id="ARBA00023065"/>
    </source>
</evidence>
<keyword evidence="19" id="KW-0732">Signal</keyword>
<keyword evidence="11" id="KW-0472">Membrane</keyword>
<evidence type="ECO:0000256" key="5">
    <source>
        <dbReference type="ARBA" id="ARBA00022448"/>
    </source>
</evidence>
<dbReference type="PANTHER" id="PTHR11693">
    <property type="entry name" value="ATP SYNTHASE GAMMA CHAIN"/>
    <property type="match status" value="1"/>
</dbReference>
<sequence length="1063" mass="115990">MKFLCVATIAAAFSSANAFTTGPASLVSPSSPALTNVFNGEGNAHRNRKSTIVMDGKANAIRDRISSVNNTKKITSAMKLVAAAKVRRAQDAVLATRPFSETLQSVFGGLINRLGGEAADLPLLTQREVNKVTLVVITGDRGLCGGYNSFMIKKAEARYKELKAQGIDADMILIGKKGAAYFQRREYPIRKIYDCGQNPNSKQALSISEEIINSFLSGETDAVELMYTKFVSLIASTPSVRTLVPFSASEISQKGDEVFQLTSQDGDFGVERKELEAAEPQDFPNDMIFEQDPLQIVNSILPLYLNGQILRTLQESVASELAARMQSMQAASDNAKALAKTLSQEYNRARQAAVTQEILEIVAGATALDSVLLGGESWAFHATRAPGALAPGLGSRLRTATNDLFSAVDVDEDALQKYHSVVDKHAYIGSTQLYPEPRSLEESPILLNAFLTDSRPVESQADLGLGKFIMSDWRKAWFTYGQCDRSMSAEEYQRIKNTDGFLVDPLTGEAQYEVHDIDGQLPDDLVGVLYRNGPGKFGVNGERVTHILDADGLVLRFKFKPPEEMDSSSSSSRVTFTSRFIETDGFCEERQAKQFTKRGTFGTAPVPSWYEPLRDGLNEDPPEKPPILARIAANAFKVDIKNTANTQVVAFGGKVLALWEAGMPYQLDPETLKTLGMDTLGSGRNLKGKLAVNYVPGIPEALQPDILGGLAHTAHPKMCPRTGHLVGWTWAQNPTDGSMEVTFTEYDSNGFTIVASDSHILGGCALAPHDMVLTENYVMLKINSLVMDQLSFLSGAKGPAECLGMDGRASVKAFVFPRPTLTEEKKKVYAAFVVEGIPACFSIHFSHGYEDAKTGNIVSYFSGWPPSDSESFLGAWGGFAPDYNKIPPTYYWRMEIDPVTQKCVDLRVSPGHENMCIEHPVVHPNVQTKDAKYAYAQCCNKVGDASAPMGYAKMKLDGTVAVQSNLAMGDPNDEVDVYWVGSRRFAGEPLVVPKRGGSRTETDAYLLGLVYDAVRNQSSLMVFDLERDLKEGPVCTIWLKTALPHGLHGCFAPDSSVQTSCFC</sequence>
<dbReference type="PANTHER" id="PTHR11693:SF41">
    <property type="entry name" value="ATP SYNTHASE GAMMA CHAIN, CHLOROPLASTIC"/>
    <property type="match status" value="1"/>
</dbReference>
<dbReference type="Gene3D" id="3.40.1380.10">
    <property type="match status" value="1"/>
</dbReference>
<dbReference type="AlphaFoldDB" id="A0ABD3PFN8"/>
<keyword evidence="8" id="KW-0809">Transit peptide</keyword>
<evidence type="ECO:0000256" key="7">
    <source>
        <dbReference type="ARBA" id="ARBA00022781"/>
    </source>
</evidence>
<dbReference type="InterPro" id="IPR023632">
    <property type="entry name" value="ATP_synth_F1_gsu_CS"/>
</dbReference>
<evidence type="ECO:0000256" key="17">
    <source>
        <dbReference type="PIRSR" id="PIRSR604294-1"/>
    </source>
</evidence>
<comment type="similarity">
    <text evidence="3">Belongs to the carotenoid oxygenase family.</text>
</comment>
<dbReference type="NCBIfam" id="TIGR01146">
    <property type="entry name" value="ATPsyn_F1gamma"/>
    <property type="match status" value="1"/>
</dbReference>
<dbReference type="GO" id="GO:1902600">
    <property type="term" value="P:proton transmembrane transport"/>
    <property type="evidence" value="ECO:0007669"/>
    <property type="project" value="UniProtKB-KW"/>
</dbReference>
<dbReference type="PRINTS" id="PR00126">
    <property type="entry name" value="ATPASEGAMMA"/>
</dbReference>
<evidence type="ECO:0000256" key="3">
    <source>
        <dbReference type="ARBA" id="ARBA00006787"/>
    </source>
</evidence>
<dbReference type="InterPro" id="IPR035968">
    <property type="entry name" value="ATP_synth_F1_ATPase_gsu"/>
</dbReference>
<evidence type="ECO:0000313" key="21">
    <source>
        <dbReference type="Proteomes" id="UP001516023"/>
    </source>
</evidence>
<feature type="chain" id="PRO_5044881223" description="ATP synthase gamma chain, chloroplastic" evidence="19">
    <location>
        <begin position="19"/>
        <end position="1063"/>
    </location>
</feature>
<comment type="caution">
    <text evidence="20">The sequence shown here is derived from an EMBL/GenBank/DDBJ whole genome shotgun (WGS) entry which is preliminary data.</text>
</comment>
<evidence type="ECO:0000256" key="13">
    <source>
        <dbReference type="ARBA" id="ARBA00023310"/>
    </source>
</evidence>
<gene>
    <name evidence="20" type="ORF">HJC23_002786</name>
</gene>
<feature type="signal peptide" evidence="19">
    <location>
        <begin position="1"/>
        <end position="18"/>
    </location>
</feature>
<dbReference type="EMBL" id="JABMIG020000189">
    <property type="protein sequence ID" value="KAL3786697.1"/>
    <property type="molecule type" value="Genomic_DNA"/>
</dbReference>
<keyword evidence="18" id="KW-0175">Coiled coil</keyword>
<feature type="binding site" evidence="17">
    <location>
        <position position="769"/>
    </location>
    <ligand>
        <name>Fe cation</name>
        <dbReference type="ChEBI" id="CHEBI:24875"/>
        <note>catalytic</note>
    </ligand>
</feature>
<evidence type="ECO:0000256" key="19">
    <source>
        <dbReference type="SAM" id="SignalP"/>
    </source>
</evidence>
<name>A0ABD3PFN8_9STRA</name>
<evidence type="ECO:0000256" key="9">
    <source>
        <dbReference type="ARBA" id="ARBA00023004"/>
    </source>
</evidence>
<dbReference type="FunFam" id="3.40.1380.10:FF:000006">
    <property type="entry name" value="ATP synthase gamma chain"/>
    <property type="match status" value="1"/>
</dbReference>
<comment type="similarity">
    <text evidence="4">Belongs to the ATPase gamma chain family.</text>
</comment>
<dbReference type="HAMAP" id="MF_00815">
    <property type="entry name" value="ATP_synth_gamma_bact"/>
    <property type="match status" value="1"/>
</dbReference>
<protein>
    <recommendedName>
        <fullName evidence="16">ATP synthase gamma chain, chloroplastic</fullName>
    </recommendedName>
    <alternativeName>
        <fullName evidence="14">F-ATPase gamma subunit</fullName>
    </alternativeName>
</protein>
<comment type="function">
    <text evidence="1">Produces ATP from ADP in the presence of a proton gradient across the membrane. The gamma chain is believed to be important in regulating ATPase activity and the flow of protons through the CF(0) complex.</text>
</comment>
<comment type="subunit">
    <text evidence="15">F-type ATPases have 2 components, CF(1) - the catalytic core - and CF(0) - the membrane proton channel. CF(1) has five subunits: alpha(3), beta(3), gamma(1), delta(1), epsilon(1). CF(0) has four main subunits: a, b, b' and c.</text>
</comment>
<evidence type="ECO:0000256" key="16">
    <source>
        <dbReference type="ARBA" id="ARBA00072089"/>
    </source>
</evidence>
<feature type="binding site" evidence="17">
    <location>
        <position position="1048"/>
    </location>
    <ligand>
        <name>Fe cation</name>
        <dbReference type="ChEBI" id="CHEBI:24875"/>
        <note>catalytic</note>
    </ligand>
</feature>
<dbReference type="Proteomes" id="UP001516023">
    <property type="component" value="Unassembled WGS sequence"/>
</dbReference>
<keyword evidence="10" id="KW-0406">Ion transport</keyword>
<reference evidence="20 21" key="1">
    <citation type="journal article" date="2020" name="G3 (Bethesda)">
        <title>Improved Reference Genome for Cyclotella cryptica CCMP332, a Model for Cell Wall Morphogenesis, Salinity Adaptation, and Lipid Production in Diatoms (Bacillariophyta).</title>
        <authorList>
            <person name="Roberts W.R."/>
            <person name="Downey K.M."/>
            <person name="Ruck E.C."/>
            <person name="Traller J.C."/>
            <person name="Alverson A.J."/>
        </authorList>
    </citation>
    <scope>NUCLEOTIDE SEQUENCE [LARGE SCALE GENOMIC DNA]</scope>
    <source>
        <strain evidence="20 21">CCMP332</strain>
    </source>
</reference>
<dbReference type="Gene3D" id="1.10.287.80">
    <property type="entry name" value="ATP synthase, gamma subunit, helix hairpin domain"/>
    <property type="match status" value="2"/>
</dbReference>
<evidence type="ECO:0000256" key="1">
    <source>
        <dbReference type="ARBA" id="ARBA00003456"/>
    </source>
</evidence>
<keyword evidence="5" id="KW-0813">Transport</keyword>
<evidence type="ECO:0000256" key="11">
    <source>
        <dbReference type="ARBA" id="ARBA00023136"/>
    </source>
</evidence>
<dbReference type="GO" id="GO:0045259">
    <property type="term" value="C:proton-transporting ATP synthase complex"/>
    <property type="evidence" value="ECO:0007669"/>
    <property type="project" value="UniProtKB-KW"/>
</dbReference>
<dbReference type="GO" id="GO:0046872">
    <property type="term" value="F:metal ion binding"/>
    <property type="evidence" value="ECO:0007669"/>
    <property type="project" value="UniProtKB-KW"/>
</dbReference>
<organism evidence="20 21">
    <name type="scientific">Cyclotella cryptica</name>
    <dbReference type="NCBI Taxonomy" id="29204"/>
    <lineage>
        <taxon>Eukaryota</taxon>
        <taxon>Sar</taxon>
        <taxon>Stramenopiles</taxon>
        <taxon>Ochrophyta</taxon>
        <taxon>Bacillariophyta</taxon>
        <taxon>Coscinodiscophyceae</taxon>
        <taxon>Thalassiosirophycidae</taxon>
        <taxon>Stephanodiscales</taxon>
        <taxon>Stephanodiscaceae</taxon>
        <taxon>Cyclotella</taxon>
    </lineage>
</organism>
<keyword evidence="9 17" id="KW-0408">Iron</keyword>
<dbReference type="Pfam" id="PF03055">
    <property type="entry name" value="RPE65"/>
    <property type="match status" value="1"/>
</dbReference>
<dbReference type="CDD" id="cd12151">
    <property type="entry name" value="F1-ATPase_gamma"/>
    <property type="match status" value="1"/>
</dbReference>
<dbReference type="GO" id="GO:0006754">
    <property type="term" value="P:ATP biosynthetic process"/>
    <property type="evidence" value="ECO:0007669"/>
    <property type="project" value="UniProtKB-KW"/>
</dbReference>
<accession>A0ABD3PFN8</accession>
<evidence type="ECO:0000256" key="6">
    <source>
        <dbReference type="ARBA" id="ARBA00022723"/>
    </source>
</evidence>
<keyword evidence="6 17" id="KW-0479">Metal-binding</keyword>
<feature type="binding site" evidence="17">
    <location>
        <position position="844"/>
    </location>
    <ligand>
        <name>Fe cation</name>
        <dbReference type="ChEBI" id="CHEBI:24875"/>
        <note>catalytic</note>
    </ligand>
</feature>
<keyword evidence="13" id="KW-0066">ATP synthesis</keyword>
<comment type="cofactor">
    <cofactor evidence="17">
        <name>Fe(2+)</name>
        <dbReference type="ChEBI" id="CHEBI:29033"/>
    </cofactor>
    <text evidence="17">Binds 1 Fe(2+) ion per subunit.</text>
</comment>
<dbReference type="FunFam" id="1.10.287.80:FF:000003">
    <property type="entry name" value="ATP synthase gamma chain, chloroplastic"/>
    <property type="match status" value="1"/>
</dbReference>
<keyword evidence="12" id="KW-0139">CF(1)</keyword>
<dbReference type="InterPro" id="IPR000131">
    <property type="entry name" value="ATP_synth_F1_gsu"/>
</dbReference>
<evidence type="ECO:0000256" key="2">
    <source>
        <dbReference type="ARBA" id="ARBA00004525"/>
    </source>
</evidence>
<evidence type="ECO:0000256" key="14">
    <source>
        <dbReference type="ARBA" id="ARBA00031066"/>
    </source>
</evidence>
<proteinExistence type="inferred from homology"/>
<feature type="coiled-coil region" evidence="18">
    <location>
        <begin position="325"/>
        <end position="352"/>
    </location>
</feature>
<keyword evidence="21" id="KW-1185">Reference proteome</keyword>
<dbReference type="PROSITE" id="PS00153">
    <property type="entry name" value="ATPASE_GAMMA"/>
    <property type="match status" value="1"/>
</dbReference>
<evidence type="ECO:0000256" key="4">
    <source>
        <dbReference type="ARBA" id="ARBA00007681"/>
    </source>
</evidence>
<evidence type="ECO:0000256" key="12">
    <source>
        <dbReference type="ARBA" id="ARBA00023196"/>
    </source>
</evidence>
<dbReference type="NCBIfam" id="NF004145">
    <property type="entry name" value="PRK05621.1-2"/>
    <property type="match status" value="1"/>
</dbReference>
<dbReference type="InterPro" id="IPR004294">
    <property type="entry name" value="Carotenoid_Oase"/>
</dbReference>
<evidence type="ECO:0000256" key="8">
    <source>
        <dbReference type="ARBA" id="ARBA00022946"/>
    </source>
</evidence>
<feature type="binding site" evidence="17">
    <location>
        <position position="715"/>
    </location>
    <ligand>
        <name>Fe cation</name>
        <dbReference type="ChEBI" id="CHEBI:24875"/>
        <note>catalytic</note>
    </ligand>
</feature>
<dbReference type="SUPFAM" id="SSF52943">
    <property type="entry name" value="ATP synthase (F1-ATPase), gamma subunit"/>
    <property type="match status" value="1"/>
</dbReference>
<dbReference type="GO" id="GO:0009535">
    <property type="term" value="C:chloroplast thylakoid membrane"/>
    <property type="evidence" value="ECO:0007669"/>
    <property type="project" value="UniProtKB-SubCell"/>
</dbReference>
<evidence type="ECO:0000313" key="20">
    <source>
        <dbReference type="EMBL" id="KAL3786697.1"/>
    </source>
</evidence>